<reference evidence="2 4" key="2">
    <citation type="journal article" date="2014" name="BMC Genomics">
        <title>An improved genome release (version Mt4.0) for the model legume Medicago truncatula.</title>
        <authorList>
            <person name="Tang H."/>
            <person name="Krishnakumar V."/>
            <person name="Bidwell S."/>
            <person name="Rosen B."/>
            <person name="Chan A."/>
            <person name="Zhou S."/>
            <person name="Gentzbittel L."/>
            <person name="Childs K.L."/>
            <person name="Yandell M."/>
            <person name="Gundlach H."/>
            <person name="Mayer K.F."/>
            <person name="Schwartz D.C."/>
            <person name="Town C.D."/>
        </authorList>
    </citation>
    <scope>GENOME REANNOTATION</scope>
    <source>
        <strain evidence="3 4">cv. Jemalong A17</strain>
    </source>
</reference>
<proteinExistence type="predicted"/>
<gene>
    <name evidence="2" type="ordered locus">MTR_7g108660</name>
</gene>
<sequence>MTGLNGDFLGNLPILDGMNWDKWCMKVIFGFEDVCEVVQNGYVDLSANSTDRDESNLVHDQALQAQLAKNKGGDKGKCGRLKANGRTKQLETLKTISTYENLQGLVDIILVTLNTLMNEMVFPIEGNIIDCIRYGDPKYETVDIRKGLHCAIEQQKCVNPPLRGLPSHFPDAIWVRIEQFLASSSGRSAILASCNRYETLLILKRLCLGELVLGDVLKILEIIITIKKWIIPCHSRWQPITISLTEAKDDN</sequence>
<dbReference type="EnsemblPlants" id="AES82130">
    <property type="protein sequence ID" value="AES82130"/>
    <property type="gene ID" value="MTR_7g108660"/>
</dbReference>
<feature type="domain" description="DUF7625" evidence="1">
    <location>
        <begin position="97"/>
        <end position="160"/>
    </location>
</feature>
<name>G7KRV9_MEDTR</name>
<evidence type="ECO:0000313" key="3">
    <source>
        <dbReference type="EnsemblPlants" id="AES82130"/>
    </source>
</evidence>
<dbReference type="PaxDb" id="3880-AES82130"/>
<dbReference type="AlphaFoldDB" id="G7KRV9"/>
<evidence type="ECO:0000313" key="2">
    <source>
        <dbReference type="EMBL" id="AES82130.1"/>
    </source>
</evidence>
<dbReference type="InterPro" id="IPR056042">
    <property type="entry name" value="DUF7625"/>
</dbReference>
<dbReference type="Proteomes" id="UP000002051">
    <property type="component" value="Unassembled WGS sequence"/>
</dbReference>
<dbReference type="eggNOG" id="ENOG502QWNR">
    <property type="taxonomic scope" value="Eukaryota"/>
</dbReference>
<dbReference type="HOGENOM" id="CLU_1108481_0_0_1"/>
<accession>G7KRV9</accession>
<evidence type="ECO:0000313" key="4">
    <source>
        <dbReference type="Proteomes" id="UP000002051"/>
    </source>
</evidence>
<evidence type="ECO:0000259" key="1">
    <source>
        <dbReference type="Pfam" id="PF24620"/>
    </source>
</evidence>
<reference evidence="3" key="3">
    <citation type="submission" date="2015-04" db="UniProtKB">
        <authorList>
            <consortium name="EnsemblPlants"/>
        </authorList>
    </citation>
    <scope>IDENTIFICATION</scope>
    <source>
        <strain evidence="3">cv. Jemalong A17</strain>
    </source>
</reference>
<keyword evidence="4" id="KW-1185">Reference proteome</keyword>
<dbReference type="STRING" id="3880.G7KRV9"/>
<protein>
    <recommendedName>
        <fullName evidence="1">DUF7625 domain-containing protein</fullName>
    </recommendedName>
</protein>
<reference evidence="2 4" key="1">
    <citation type="journal article" date="2011" name="Nature">
        <title>The Medicago genome provides insight into the evolution of rhizobial symbioses.</title>
        <authorList>
            <person name="Young N.D."/>
            <person name="Debelle F."/>
            <person name="Oldroyd G.E."/>
            <person name="Geurts R."/>
            <person name="Cannon S.B."/>
            <person name="Udvardi M.K."/>
            <person name="Benedito V.A."/>
            <person name="Mayer K.F."/>
            <person name="Gouzy J."/>
            <person name="Schoof H."/>
            <person name="Van de Peer Y."/>
            <person name="Proost S."/>
            <person name="Cook D.R."/>
            <person name="Meyers B.C."/>
            <person name="Spannagl M."/>
            <person name="Cheung F."/>
            <person name="De Mita S."/>
            <person name="Krishnakumar V."/>
            <person name="Gundlach H."/>
            <person name="Zhou S."/>
            <person name="Mudge J."/>
            <person name="Bharti A.K."/>
            <person name="Murray J.D."/>
            <person name="Naoumkina M.A."/>
            <person name="Rosen B."/>
            <person name="Silverstein K.A."/>
            <person name="Tang H."/>
            <person name="Rombauts S."/>
            <person name="Zhao P.X."/>
            <person name="Zhou P."/>
            <person name="Barbe V."/>
            <person name="Bardou P."/>
            <person name="Bechner M."/>
            <person name="Bellec A."/>
            <person name="Berger A."/>
            <person name="Berges H."/>
            <person name="Bidwell S."/>
            <person name="Bisseling T."/>
            <person name="Choisne N."/>
            <person name="Couloux A."/>
            <person name="Denny R."/>
            <person name="Deshpande S."/>
            <person name="Dai X."/>
            <person name="Doyle J.J."/>
            <person name="Dudez A.M."/>
            <person name="Farmer A.D."/>
            <person name="Fouteau S."/>
            <person name="Franken C."/>
            <person name="Gibelin C."/>
            <person name="Gish J."/>
            <person name="Goldstein S."/>
            <person name="Gonzalez A.J."/>
            <person name="Green P.J."/>
            <person name="Hallab A."/>
            <person name="Hartog M."/>
            <person name="Hua A."/>
            <person name="Humphray S.J."/>
            <person name="Jeong D.H."/>
            <person name="Jing Y."/>
            <person name="Jocker A."/>
            <person name="Kenton S.M."/>
            <person name="Kim D.J."/>
            <person name="Klee K."/>
            <person name="Lai H."/>
            <person name="Lang C."/>
            <person name="Lin S."/>
            <person name="Macmil S.L."/>
            <person name="Magdelenat G."/>
            <person name="Matthews L."/>
            <person name="McCorrison J."/>
            <person name="Monaghan E.L."/>
            <person name="Mun J.H."/>
            <person name="Najar F.Z."/>
            <person name="Nicholson C."/>
            <person name="Noirot C."/>
            <person name="O'Bleness M."/>
            <person name="Paule C.R."/>
            <person name="Poulain J."/>
            <person name="Prion F."/>
            <person name="Qin B."/>
            <person name="Qu C."/>
            <person name="Retzel E.F."/>
            <person name="Riddle C."/>
            <person name="Sallet E."/>
            <person name="Samain S."/>
            <person name="Samson N."/>
            <person name="Sanders I."/>
            <person name="Saurat O."/>
            <person name="Scarpelli C."/>
            <person name="Schiex T."/>
            <person name="Segurens B."/>
            <person name="Severin A.J."/>
            <person name="Sherrier D.J."/>
            <person name="Shi R."/>
            <person name="Sims S."/>
            <person name="Singer S.R."/>
            <person name="Sinharoy S."/>
            <person name="Sterck L."/>
            <person name="Viollet A."/>
            <person name="Wang B.B."/>
            <person name="Wang K."/>
            <person name="Wang M."/>
            <person name="Wang X."/>
            <person name="Warfsmann J."/>
            <person name="Weissenbach J."/>
            <person name="White D.D."/>
            <person name="White J.D."/>
            <person name="Wiley G.B."/>
            <person name="Wincker P."/>
            <person name="Xing Y."/>
            <person name="Yang L."/>
            <person name="Yao Z."/>
            <person name="Ying F."/>
            <person name="Zhai J."/>
            <person name="Zhou L."/>
            <person name="Zuber A."/>
            <person name="Denarie J."/>
            <person name="Dixon R.A."/>
            <person name="May G.D."/>
            <person name="Schwartz D.C."/>
            <person name="Rogers J."/>
            <person name="Quetier F."/>
            <person name="Town C.D."/>
            <person name="Roe B.A."/>
        </authorList>
    </citation>
    <scope>NUCLEOTIDE SEQUENCE [LARGE SCALE GENOMIC DNA]</scope>
    <source>
        <strain evidence="2">A17</strain>
        <strain evidence="3 4">cv. Jemalong A17</strain>
    </source>
</reference>
<organism evidence="2 4">
    <name type="scientific">Medicago truncatula</name>
    <name type="common">Barrel medic</name>
    <name type="synonym">Medicago tribuloides</name>
    <dbReference type="NCBI Taxonomy" id="3880"/>
    <lineage>
        <taxon>Eukaryota</taxon>
        <taxon>Viridiplantae</taxon>
        <taxon>Streptophyta</taxon>
        <taxon>Embryophyta</taxon>
        <taxon>Tracheophyta</taxon>
        <taxon>Spermatophyta</taxon>
        <taxon>Magnoliopsida</taxon>
        <taxon>eudicotyledons</taxon>
        <taxon>Gunneridae</taxon>
        <taxon>Pentapetalae</taxon>
        <taxon>rosids</taxon>
        <taxon>fabids</taxon>
        <taxon>Fabales</taxon>
        <taxon>Fabaceae</taxon>
        <taxon>Papilionoideae</taxon>
        <taxon>50 kb inversion clade</taxon>
        <taxon>NPAAA clade</taxon>
        <taxon>Hologalegina</taxon>
        <taxon>IRL clade</taxon>
        <taxon>Trifolieae</taxon>
        <taxon>Medicago</taxon>
    </lineage>
</organism>
<dbReference type="EMBL" id="CM001223">
    <property type="protein sequence ID" value="AES82130.1"/>
    <property type="molecule type" value="Genomic_DNA"/>
</dbReference>
<dbReference type="Pfam" id="PF24620">
    <property type="entry name" value="DUF7625"/>
    <property type="match status" value="1"/>
</dbReference>